<feature type="transmembrane region" description="Helical" evidence="2">
    <location>
        <begin position="116"/>
        <end position="137"/>
    </location>
</feature>
<feature type="transmembrane region" description="Helical" evidence="2">
    <location>
        <begin position="48"/>
        <end position="67"/>
    </location>
</feature>
<accession>A0ABW9R009</accession>
<reference evidence="3 4" key="1">
    <citation type="submission" date="2019-11" db="EMBL/GenBank/DDBJ databases">
        <title>Acidiferrimicrobium australis gen. nov., sp. nov., an acidophilic and obligately heterotrophic, member of the Actinobacteria that catalyses dissimilatory oxido- reduction of iron isolated from metal-rich acidic water in Chile.</title>
        <authorList>
            <person name="Gonzalez D."/>
            <person name="Huber K."/>
            <person name="Hedrich S."/>
            <person name="Rojas-Villalobos C."/>
            <person name="Quatrini R."/>
            <person name="Dinamarca M.A."/>
            <person name="Schwarz A."/>
            <person name="Canales C."/>
            <person name="Nancucheo I."/>
        </authorList>
    </citation>
    <scope>NUCLEOTIDE SEQUENCE [LARGE SCALE GENOMIC DNA]</scope>
    <source>
        <strain evidence="3 4">USS-CCA1</strain>
    </source>
</reference>
<organism evidence="3 4">
    <name type="scientific">Acidiferrimicrobium australe</name>
    <dbReference type="NCBI Taxonomy" id="2664430"/>
    <lineage>
        <taxon>Bacteria</taxon>
        <taxon>Bacillati</taxon>
        <taxon>Actinomycetota</taxon>
        <taxon>Acidimicrobiia</taxon>
        <taxon>Acidimicrobiales</taxon>
        <taxon>Acidimicrobiaceae</taxon>
        <taxon>Acidiferrimicrobium</taxon>
    </lineage>
</organism>
<feature type="transmembrane region" description="Helical" evidence="2">
    <location>
        <begin position="73"/>
        <end position="95"/>
    </location>
</feature>
<gene>
    <name evidence="3" type="ORF">GHK86_19130</name>
</gene>
<dbReference type="EMBL" id="WJHE01001242">
    <property type="protein sequence ID" value="MST34827.1"/>
    <property type="molecule type" value="Genomic_DNA"/>
</dbReference>
<feature type="compositionally biased region" description="Polar residues" evidence="1">
    <location>
        <begin position="1"/>
        <end position="11"/>
    </location>
</feature>
<dbReference type="Proteomes" id="UP000437736">
    <property type="component" value="Unassembled WGS sequence"/>
</dbReference>
<proteinExistence type="predicted"/>
<keyword evidence="2" id="KW-0472">Membrane</keyword>
<keyword evidence="4" id="KW-1185">Reference proteome</keyword>
<comment type="caution">
    <text evidence="3">The sequence shown here is derived from an EMBL/GenBank/DDBJ whole genome shotgun (WGS) entry which is preliminary data.</text>
</comment>
<protein>
    <submittedName>
        <fullName evidence="3">Uncharacterized protein</fullName>
    </submittedName>
</protein>
<sequence>MASTGSLTGDTSGAGDLGDRRPAADRAVRRVLRVPERRPASEEAAHRIFSVGIVLSALRCLLTYIFLPVLAPLLGVAGGVGPSIGIPLSVVALTFDVMGIRRYWLADHRWRWPMTVLYLLVMGLVVALLVGNIQTLIG</sequence>
<keyword evidence="2" id="KW-0812">Transmembrane</keyword>
<evidence type="ECO:0000256" key="2">
    <source>
        <dbReference type="SAM" id="Phobius"/>
    </source>
</evidence>
<feature type="region of interest" description="Disordered" evidence="1">
    <location>
        <begin position="1"/>
        <end position="20"/>
    </location>
</feature>
<keyword evidence="2" id="KW-1133">Transmembrane helix</keyword>
<evidence type="ECO:0000313" key="3">
    <source>
        <dbReference type="EMBL" id="MST34827.1"/>
    </source>
</evidence>
<name>A0ABW9R009_9ACTN</name>
<evidence type="ECO:0000256" key="1">
    <source>
        <dbReference type="SAM" id="MobiDB-lite"/>
    </source>
</evidence>
<evidence type="ECO:0000313" key="4">
    <source>
        <dbReference type="Proteomes" id="UP000437736"/>
    </source>
</evidence>